<protein>
    <submittedName>
        <fullName evidence="7">Zn(II)2Cys6 transcription factor</fullName>
    </submittedName>
</protein>
<dbReference type="GO" id="GO:0008270">
    <property type="term" value="F:zinc ion binding"/>
    <property type="evidence" value="ECO:0007669"/>
    <property type="project" value="InterPro"/>
</dbReference>
<accession>A0A5N6U0B8</accession>
<sequence length="400" mass="44735">MPIRRPHRKSRHGCKSCKRRRVKCDESRPVCSHCQQRQEVCDYTAEVPYIWATEGKSSGQRGRSRDKSPSQSDSGVSPTTGASFDILDRFGAGTVFTATPSLDMNQLRLIVQWQKETHRLFARNEETRHVWQVLIVDEALNVPFLMHGVLAVAALHLALCGVEPQRASWLALATSHKGQALNPFLERLNDVRPENAKAMLGFAGLVVAFAFGSALTGVADADQPSLDTLNNIFVLCRGVQQITNSAFSHLRQSSFAPLFAAVPPPTILPDAVKNSLDHLDMLNATCGLEGDHDVPTYEQVIRALRDLSAYTYAQPTSMTMAAGWAIRTTPSYLEYIQRKEPLALVVHAHYCAFLHLARGNWFLQSWGSCVLRDIYQLLSSEWRTHIQWPVHEVFGDDLIF</sequence>
<dbReference type="InterPro" id="IPR053157">
    <property type="entry name" value="Sterol_Uptake_Regulator"/>
</dbReference>
<dbReference type="OrthoDB" id="4937900at2759"/>
<proteinExistence type="predicted"/>
<keyword evidence="8" id="KW-1185">Reference proteome</keyword>
<feature type="domain" description="Zn(2)-C6 fungal-type" evidence="6">
    <location>
        <begin position="13"/>
        <end position="43"/>
    </location>
</feature>
<evidence type="ECO:0000256" key="3">
    <source>
        <dbReference type="ARBA" id="ARBA00023163"/>
    </source>
</evidence>
<feature type="compositionally biased region" description="Polar residues" evidence="5">
    <location>
        <begin position="69"/>
        <end position="80"/>
    </location>
</feature>
<evidence type="ECO:0000256" key="4">
    <source>
        <dbReference type="ARBA" id="ARBA00023242"/>
    </source>
</evidence>
<keyword evidence="1" id="KW-0805">Transcription regulation</keyword>
<dbReference type="InterPro" id="IPR001138">
    <property type="entry name" value="Zn2Cys6_DnaBD"/>
</dbReference>
<feature type="region of interest" description="Disordered" evidence="5">
    <location>
        <begin position="54"/>
        <end position="80"/>
    </location>
</feature>
<name>A0A5N6U0B8_ASPAV</name>
<reference evidence="7 8" key="1">
    <citation type="submission" date="2019-04" db="EMBL/GenBank/DDBJ databases">
        <title>Friends and foes A comparative genomics study of 23 Aspergillus species from section Flavi.</title>
        <authorList>
            <consortium name="DOE Joint Genome Institute"/>
            <person name="Kjaerbolling I."/>
            <person name="Vesth T."/>
            <person name="Frisvad J.C."/>
            <person name="Nybo J.L."/>
            <person name="Theobald S."/>
            <person name="Kildgaard S."/>
            <person name="Isbrandt T."/>
            <person name="Kuo A."/>
            <person name="Sato A."/>
            <person name="Lyhne E.K."/>
            <person name="Kogle M.E."/>
            <person name="Wiebenga A."/>
            <person name="Kun R.S."/>
            <person name="Lubbers R.J."/>
            <person name="Makela M.R."/>
            <person name="Barry K."/>
            <person name="Chovatia M."/>
            <person name="Clum A."/>
            <person name="Daum C."/>
            <person name="Haridas S."/>
            <person name="He G."/>
            <person name="LaButti K."/>
            <person name="Lipzen A."/>
            <person name="Mondo S."/>
            <person name="Riley R."/>
            <person name="Salamov A."/>
            <person name="Simmons B.A."/>
            <person name="Magnuson J.K."/>
            <person name="Henrissat B."/>
            <person name="Mortensen U.H."/>
            <person name="Larsen T.O."/>
            <person name="Devries R.P."/>
            <person name="Grigoriev I.V."/>
            <person name="Machida M."/>
            <person name="Baker S.E."/>
            <person name="Andersen M.R."/>
        </authorList>
    </citation>
    <scope>NUCLEOTIDE SEQUENCE [LARGE SCALE GENOMIC DNA]</scope>
    <source>
        <strain evidence="7 8">IBT 18842</strain>
    </source>
</reference>
<evidence type="ECO:0000259" key="6">
    <source>
        <dbReference type="PROSITE" id="PS50048"/>
    </source>
</evidence>
<evidence type="ECO:0000313" key="7">
    <source>
        <dbReference type="EMBL" id="KAE8152067.1"/>
    </source>
</evidence>
<dbReference type="GO" id="GO:0001228">
    <property type="term" value="F:DNA-binding transcription activator activity, RNA polymerase II-specific"/>
    <property type="evidence" value="ECO:0007669"/>
    <property type="project" value="TreeGrafter"/>
</dbReference>
<evidence type="ECO:0000256" key="2">
    <source>
        <dbReference type="ARBA" id="ARBA00023125"/>
    </source>
</evidence>
<keyword evidence="2" id="KW-0238">DNA-binding</keyword>
<evidence type="ECO:0000256" key="1">
    <source>
        <dbReference type="ARBA" id="ARBA00023015"/>
    </source>
</evidence>
<gene>
    <name evidence="7" type="ORF">BDV25DRAFT_170847</name>
</gene>
<dbReference type="GO" id="GO:0003677">
    <property type="term" value="F:DNA binding"/>
    <property type="evidence" value="ECO:0007669"/>
    <property type="project" value="UniProtKB-KW"/>
</dbReference>
<dbReference type="InterPro" id="IPR036864">
    <property type="entry name" value="Zn2-C6_fun-type_DNA-bd_sf"/>
</dbReference>
<dbReference type="PANTHER" id="PTHR47784:SF5">
    <property type="entry name" value="STEROL UPTAKE CONTROL PROTEIN 2"/>
    <property type="match status" value="1"/>
</dbReference>
<dbReference type="PROSITE" id="PS00463">
    <property type="entry name" value="ZN2_CY6_FUNGAL_1"/>
    <property type="match status" value="1"/>
</dbReference>
<dbReference type="Gene3D" id="4.10.240.10">
    <property type="entry name" value="Zn(2)-C6 fungal-type DNA-binding domain"/>
    <property type="match status" value="1"/>
</dbReference>
<dbReference type="PANTHER" id="PTHR47784">
    <property type="entry name" value="STEROL UPTAKE CONTROL PROTEIN 2"/>
    <property type="match status" value="1"/>
</dbReference>
<dbReference type="Pfam" id="PF00172">
    <property type="entry name" value="Zn_clus"/>
    <property type="match status" value="1"/>
</dbReference>
<keyword evidence="3" id="KW-0804">Transcription</keyword>
<organism evidence="7 8">
    <name type="scientific">Aspergillus avenaceus</name>
    <dbReference type="NCBI Taxonomy" id="36643"/>
    <lineage>
        <taxon>Eukaryota</taxon>
        <taxon>Fungi</taxon>
        <taxon>Dikarya</taxon>
        <taxon>Ascomycota</taxon>
        <taxon>Pezizomycotina</taxon>
        <taxon>Eurotiomycetes</taxon>
        <taxon>Eurotiomycetidae</taxon>
        <taxon>Eurotiales</taxon>
        <taxon>Aspergillaceae</taxon>
        <taxon>Aspergillus</taxon>
        <taxon>Aspergillus subgen. Circumdati</taxon>
    </lineage>
</organism>
<dbReference type="AlphaFoldDB" id="A0A5N6U0B8"/>
<dbReference type="CDD" id="cd00067">
    <property type="entry name" value="GAL4"/>
    <property type="match status" value="1"/>
</dbReference>
<dbReference type="Proteomes" id="UP000325780">
    <property type="component" value="Unassembled WGS sequence"/>
</dbReference>
<dbReference type="SMART" id="SM00066">
    <property type="entry name" value="GAL4"/>
    <property type="match status" value="1"/>
</dbReference>
<dbReference type="EMBL" id="ML742059">
    <property type="protein sequence ID" value="KAE8152067.1"/>
    <property type="molecule type" value="Genomic_DNA"/>
</dbReference>
<evidence type="ECO:0000256" key="5">
    <source>
        <dbReference type="SAM" id="MobiDB-lite"/>
    </source>
</evidence>
<dbReference type="SUPFAM" id="SSF57701">
    <property type="entry name" value="Zn2/Cys6 DNA-binding domain"/>
    <property type="match status" value="1"/>
</dbReference>
<keyword evidence="4" id="KW-0539">Nucleus</keyword>
<dbReference type="PROSITE" id="PS50048">
    <property type="entry name" value="ZN2_CY6_FUNGAL_2"/>
    <property type="match status" value="1"/>
</dbReference>
<evidence type="ECO:0000313" key="8">
    <source>
        <dbReference type="Proteomes" id="UP000325780"/>
    </source>
</evidence>